<gene>
    <name evidence="1" type="ORF">O1611_g1543</name>
</gene>
<evidence type="ECO:0000313" key="2">
    <source>
        <dbReference type="Proteomes" id="UP001153332"/>
    </source>
</evidence>
<evidence type="ECO:0000313" key="1">
    <source>
        <dbReference type="EMBL" id="KAJ8132084.1"/>
    </source>
</evidence>
<reference evidence="1" key="1">
    <citation type="submission" date="2022-12" db="EMBL/GenBank/DDBJ databases">
        <title>Genome Sequence of Lasiodiplodia mahajangana.</title>
        <authorList>
            <person name="Buettner E."/>
        </authorList>
    </citation>
    <scope>NUCLEOTIDE SEQUENCE</scope>
    <source>
        <strain evidence="1">VT137</strain>
    </source>
</reference>
<keyword evidence="2" id="KW-1185">Reference proteome</keyword>
<dbReference type="EMBL" id="JAPUUL010000183">
    <property type="protein sequence ID" value="KAJ8132084.1"/>
    <property type="molecule type" value="Genomic_DNA"/>
</dbReference>
<proteinExistence type="predicted"/>
<sequence>MAFRRRLRDEETAILLTDRRQAELGNIKAFYKALFHIDVTNESREIADWSEEGNEDDDPMMVWYCTRLERKYAEAIHSYCIASGETPDSIQAPAISIFTYLARVLGRERHASLEALSWAWTFAGANREHGVAMHAQLVFQLVGHLSFLYSPRFDEHGQGRLGFQVDQAAASRQQPSLGPERRGADSRNVPWVSITAEYKQSLGDILRSLGGGVPQPSFPSLSIESSDSERNTVSDVRLNVLNLNYYTLNRLADITIMWTDSVWEHLDFNANKKEIKLFRYPSFCVLMATRNGGRTFLCRLFNDHLENSHSGTGDTLVSGHFFAEILYSYRLIFGQTRHARRAFADDYLGISPFGWFNGFWRRCFSCRRRRREYSTSVLRDITDDPLLRDLCGLNWADVAAYKSLSTMNVKNVYSATRDFPYLGKKLSVLHDFVEAWEPDSMKDLWRDRRNLNRYYTMRLLMVTVAMSVIFGIGALAIGIAQIFYNPRHG</sequence>
<organism evidence="1 2">
    <name type="scientific">Lasiodiplodia mahajangana</name>
    <dbReference type="NCBI Taxonomy" id="1108764"/>
    <lineage>
        <taxon>Eukaryota</taxon>
        <taxon>Fungi</taxon>
        <taxon>Dikarya</taxon>
        <taxon>Ascomycota</taxon>
        <taxon>Pezizomycotina</taxon>
        <taxon>Dothideomycetes</taxon>
        <taxon>Dothideomycetes incertae sedis</taxon>
        <taxon>Botryosphaeriales</taxon>
        <taxon>Botryosphaeriaceae</taxon>
        <taxon>Lasiodiplodia</taxon>
    </lineage>
</organism>
<comment type="caution">
    <text evidence="1">The sequence shown here is derived from an EMBL/GenBank/DDBJ whole genome shotgun (WGS) entry which is preliminary data.</text>
</comment>
<dbReference type="Proteomes" id="UP001153332">
    <property type="component" value="Unassembled WGS sequence"/>
</dbReference>
<name>A0ACC2JXN0_9PEZI</name>
<protein>
    <submittedName>
        <fullName evidence="1">Uncharacterized protein</fullName>
    </submittedName>
</protein>
<accession>A0ACC2JXN0</accession>